<dbReference type="EMBL" id="KV454210">
    <property type="protein sequence ID" value="ODQ60281.1"/>
    <property type="molecule type" value="Genomic_DNA"/>
</dbReference>
<evidence type="ECO:0000256" key="1">
    <source>
        <dbReference type="SAM" id="Coils"/>
    </source>
</evidence>
<proteinExistence type="predicted"/>
<dbReference type="Proteomes" id="UP000094112">
    <property type="component" value="Unassembled WGS sequence"/>
</dbReference>
<name>A0A1E3P471_WICAA</name>
<organism evidence="3 4">
    <name type="scientific">Wickerhamomyces anomalus (strain ATCC 58044 / CBS 1984 / NCYC 433 / NRRL Y-366-8)</name>
    <name type="common">Yeast</name>
    <name type="synonym">Hansenula anomala</name>
    <dbReference type="NCBI Taxonomy" id="683960"/>
    <lineage>
        <taxon>Eukaryota</taxon>
        <taxon>Fungi</taxon>
        <taxon>Dikarya</taxon>
        <taxon>Ascomycota</taxon>
        <taxon>Saccharomycotina</taxon>
        <taxon>Saccharomycetes</taxon>
        <taxon>Phaffomycetales</taxon>
        <taxon>Wickerhamomycetaceae</taxon>
        <taxon>Wickerhamomyces</taxon>
    </lineage>
</organism>
<feature type="region of interest" description="Disordered" evidence="2">
    <location>
        <begin position="152"/>
        <end position="215"/>
    </location>
</feature>
<dbReference type="RefSeq" id="XP_019039488.1">
    <property type="nucleotide sequence ID" value="XM_019180442.1"/>
</dbReference>
<feature type="compositionally biased region" description="Polar residues" evidence="2">
    <location>
        <begin position="176"/>
        <end position="215"/>
    </location>
</feature>
<gene>
    <name evidence="3" type="ORF">WICANDRAFT_105248</name>
</gene>
<evidence type="ECO:0000313" key="3">
    <source>
        <dbReference type="EMBL" id="ODQ60281.1"/>
    </source>
</evidence>
<dbReference type="AlphaFoldDB" id="A0A1E3P471"/>
<evidence type="ECO:0000313" key="4">
    <source>
        <dbReference type="Proteomes" id="UP000094112"/>
    </source>
</evidence>
<feature type="coiled-coil region" evidence="1">
    <location>
        <begin position="59"/>
        <end position="86"/>
    </location>
</feature>
<dbReference type="GeneID" id="30197688"/>
<reference evidence="3 4" key="1">
    <citation type="journal article" date="2016" name="Proc. Natl. Acad. Sci. U.S.A.">
        <title>Comparative genomics of biotechnologically important yeasts.</title>
        <authorList>
            <person name="Riley R."/>
            <person name="Haridas S."/>
            <person name="Wolfe K.H."/>
            <person name="Lopes M.R."/>
            <person name="Hittinger C.T."/>
            <person name="Goeker M."/>
            <person name="Salamov A.A."/>
            <person name="Wisecaver J.H."/>
            <person name="Long T.M."/>
            <person name="Calvey C.H."/>
            <person name="Aerts A.L."/>
            <person name="Barry K.W."/>
            <person name="Choi C."/>
            <person name="Clum A."/>
            <person name="Coughlan A.Y."/>
            <person name="Deshpande S."/>
            <person name="Douglass A.P."/>
            <person name="Hanson S.J."/>
            <person name="Klenk H.-P."/>
            <person name="LaButti K.M."/>
            <person name="Lapidus A."/>
            <person name="Lindquist E.A."/>
            <person name="Lipzen A.M."/>
            <person name="Meier-Kolthoff J.P."/>
            <person name="Ohm R.A."/>
            <person name="Otillar R.P."/>
            <person name="Pangilinan J.L."/>
            <person name="Peng Y."/>
            <person name="Rokas A."/>
            <person name="Rosa C.A."/>
            <person name="Scheuner C."/>
            <person name="Sibirny A.A."/>
            <person name="Slot J.C."/>
            <person name="Stielow J.B."/>
            <person name="Sun H."/>
            <person name="Kurtzman C.P."/>
            <person name="Blackwell M."/>
            <person name="Grigoriev I.V."/>
            <person name="Jeffries T.W."/>
        </authorList>
    </citation>
    <scope>NUCLEOTIDE SEQUENCE [LARGE SCALE GENOMIC DNA]</scope>
    <source>
        <strain evidence="4">ATCC 58044 / CBS 1984 / NCYC 433 / NRRL Y-366-8</strain>
    </source>
</reference>
<dbReference type="OrthoDB" id="3980805at2759"/>
<protein>
    <submittedName>
        <fullName evidence="3">Uncharacterized protein</fullName>
    </submittedName>
</protein>
<keyword evidence="1" id="KW-0175">Coiled coil</keyword>
<keyword evidence="4" id="KW-1185">Reference proteome</keyword>
<accession>A0A1E3P471</accession>
<evidence type="ECO:0000256" key="2">
    <source>
        <dbReference type="SAM" id="MobiDB-lite"/>
    </source>
</evidence>
<sequence length="215" mass="23948">MTLPQASAVPITNKGSLETITLKNLVALDLIESNENLLKAFRLFDDSKTKISLGDNLTKEQLQNLIKQKQNEINTQQDELKTLKHQISQDMDKDNQLINSLASEFLKDEIAQDDTDQLIAEFEEKNDVKVQFNENGDHFKEFSLDLGINAATKPKDESTDSQIPEQSSQPFPPSSNATIQVPTSAPESTTINNDTTQPPSEQAASQQDNDTVMEE</sequence>